<gene>
    <name evidence="1" type="primary">ORF3737</name>
</gene>
<feature type="non-terminal residue" evidence="1">
    <location>
        <position position="1"/>
    </location>
</feature>
<proteinExistence type="predicted"/>
<protein>
    <submittedName>
        <fullName evidence="1">Uncharacterized protein</fullName>
    </submittedName>
</protein>
<dbReference type="EMBL" id="HACG01001494">
    <property type="protein sequence ID" value="CEK48359.1"/>
    <property type="molecule type" value="Transcribed_RNA"/>
</dbReference>
<reference evidence="1" key="1">
    <citation type="submission" date="2014-12" db="EMBL/GenBank/DDBJ databases">
        <title>Insight into the proteome of Arion vulgaris.</title>
        <authorList>
            <person name="Aradska J."/>
            <person name="Bulat T."/>
            <person name="Smidak R."/>
            <person name="Sarate P."/>
            <person name="Gangsoo J."/>
            <person name="Sialana F."/>
            <person name="Bilban M."/>
            <person name="Lubec G."/>
        </authorList>
    </citation>
    <scope>NUCLEOTIDE SEQUENCE</scope>
    <source>
        <tissue evidence="1">Skin</tissue>
    </source>
</reference>
<organism evidence="1">
    <name type="scientific">Arion vulgaris</name>
    <dbReference type="NCBI Taxonomy" id="1028688"/>
    <lineage>
        <taxon>Eukaryota</taxon>
        <taxon>Metazoa</taxon>
        <taxon>Spiralia</taxon>
        <taxon>Lophotrochozoa</taxon>
        <taxon>Mollusca</taxon>
        <taxon>Gastropoda</taxon>
        <taxon>Heterobranchia</taxon>
        <taxon>Euthyneura</taxon>
        <taxon>Panpulmonata</taxon>
        <taxon>Eupulmonata</taxon>
        <taxon>Stylommatophora</taxon>
        <taxon>Helicina</taxon>
        <taxon>Arionoidea</taxon>
        <taxon>Arionidae</taxon>
        <taxon>Arion</taxon>
    </lineage>
</organism>
<evidence type="ECO:0000313" key="1">
    <source>
        <dbReference type="EMBL" id="CEK48359.1"/>
    </source>
</evidence>
<sequence>ETEHFWSKMQAPYPNATETITWRCKHPQTERLQSKILKSMSMIQKMKTDYV</sequence>
<accession>A0A0B6XWT0</accession>
<dbReference type="AlphaFoldDB" id="A0A0B6XWT0"/>
<name>A0A0B6XWT0_9EUPU</name>